<keyword evidence="14" id="KW-0539">Nucleus</keyword>
<keyword evidence="9" id="KW-0378">Hydrolase</keyword>
<evidence type="ECO:0000256" key="6">
    <source>
        <dbReference type="ARBA" id="ARBA00022490"/>
    </source>
</evidence>
<proteinExistence type="inferred from homology"/>
<name>A0A914QND1_9BILA</name>
<keyword evidence="8" id="KW-0479">Metal-binding</keyword>
<feature type="compositionally biased region" description="Basic and acidic residues" evidence="15">
    <location>
        <begin position="309"/>
        <end position="322"/>
    </location>
</feature>
<evidence type="ECO:0000256" key="5">
    <source>
        <dbReference type="ARBA" id="ARBA00012161"/>
    </source>
</evidence>
<dbReference type="SUPFAM" id="SSF53098">
    <property type="entry name" value="Ribonuclease H-like"/>
    <property type="match status" value="1"/>
</dbReference>
<evidence type="ECO:0000256" key="8">
    <source>
        <dbReference type="ARBA" id="ARBA00022723"/>
    </source>
</evidence>
<dbReference type="InterPro" id="IPR006941">
    <property type="entry name" value="RNase_CAF1"/>
</dbReference>
<keyword evidence="11" id="KW-0694">RNA-binding</keyword>
<evidence type="ECO:0000256" key="7">
    <source>
        <dbReference type="ARBA" id="ARBA00022722"/>
    </source>
</evidence>
<comment type="subcellular location">
    <subcellularLocation>
        <location evidence="3">Cytoplasm</location>
    </subcellularLocation>
    <subcellularLocation>
        <location evidence="2">Nucleus</location>
    </subcellularLocation>
</comment>
<dbReference type="EC" id="3.1.13.4" evidence="5"/>
<comment type="catalytic activity">
    <reaction evidence="1">
        <text>Exonucleolytic cleavage of poly(A) to 5'-AMP.</text>
        <dbReference type="EC" id="3.1.13.4"/>
    </reaction>
</comment>
<evidence type="ECO:0000313" key="16">
    <source>
        <dbReference type="Proteomes" id="UP000887578"/>
    </source>
</evidence>
<keyword evidence="7" id="KW-0540">Nuclease</keyword>
<protein>
    <recommendedName>
        <fullName evidence="5">poly(A)-specific ribonuclease</fullName>
        <ecNumber evidence="5">3.1.13.4</ecNumber>
    </recommendedName>
</protein>
<evidence type="ECO:0000256" key="14">
    <source>
        <dbReference type="ARBA" id="ARBA00023242"/>
    </source>
</evidence>
<dbReference type="PANTHER" id="PTHR10797">
    <property type="entry name" value="CCR4-NOT TRANSCRIPTION COMPLEX SUBUNIT"/>
    <property type="match status" value="1"/>
</dbReference>
<keyword evidence="13" id="KW-0804">Transcription</keyword>
<evidence type="ECO:0000313" key="17">
    <source>
        <dbReference type="WBParaSite" id="PDA_v2.g28886.t1"/>
    </source>
</evidence>
<feature type="region of interest" description="Disordered" evidence="15">
    <location>
        <begin position="298"/>
        <end position="343"/>
    </location>
</feature>
<feature type="compositionally biased region" description="Low complexity" evidence="15">
    <location>
        <begin position="298"/>
        <end position="307"/>
    </location>
</feature>
<reference evidence="17" key="1">
    <citation type="submission" date="2022-11" db="UniProtKB">
        <authorList>
            <consortium name="WormBaseParasite"/>
        </authorList>
    </citation>
    <scope>IDENTIFICATION</scope>
</reference>
<dbReference type="Gene3D" id="3.30.420.10">
    <property type="entry name" value="Ribonuclease H-like superfamily/Ribonuclease H"/>
    <property type="match status" value="1"/>
</dbReference>
<dbReference type="Proteomes" id="UP000887578">
    <property type="component" value="Unplaced"/>
</dbReference>
<dbReference type="InterPro" id="IPR036397">
    <property type="entry name" value="RNaseH_sf"/>
</dbReference>
<organism evidence="16 17">
    <name type="scientific">Panagrolaimus davidi</name>
    <dbReference type="NCBI Taxonomy" id="227884"/>
    <lineage>
        <taxon>Eukaryota</taxon>
        <taxon>Metazoa</taxon>
        <taxon>Ecdysozoa</taxon>
        <taxon>Nematoda</taxon>
        <taxon>Chromadorea</taxon>
        <taxon>Rhabditida</taxon>
        <taxon>Tylenchina</taxon>
        <taxon>Panagrolaimomorpha</taxon>
        <taxon>Panagrolaimoidea</taxon>
        <taxon>Panagrolaimidae</taxon>
        <taxon>Panagrolaimus</taxon>
    </lineage>
</organism>
<dbReference type="WBParaSite" id="PDA_v2.g28886.t1">
    <property type="protein sequence ID" value="PDA_v2.g28886.t1"/>
    <property type="gene ID" value="PDA_v2.g28886"/>
</dbReference>
<dbReference type="InterPro" id="IPR012337">
    <property type="entry name" value="RNaseH-like_sf"/>
</dbReference>
<dbReference type="GO" id="GO:0005634">
    <property type="term" value="C:nucleus"/>
    <property type="evidence" value="ECO:0007669"/>
    <property type="project" value="UniProtKB-SubCell"/>
</dbReference>
<keyword evidence="12" id="KW-0805">Transcription regulation</keyword>
<feature type="compositionally biased region" description="Polar residues" evidence="15">
    <location>
        <begin position="330"/>
        <end position="343"/>
    </location>
</feature>
<evidence type="ECO:0000256" key="11">
    <source>
        <dbReference type="ARBA" id="ARBA00022884"/>
    </source>
</evidence>
<evidence type="ECO:0000256" key="12">
    <source>
        <dbReference type="ARBA" id="ARBA00023015"/>
    </source>
</evidence>
<evidence type="ECO:0000256" key="2">
    <source>
        <dbReference type="ARBA" id="ARBA00004123"/>
    </source>
</evidence>
<dbReference type="GO" id="GO:0003723">
    <property type="term" value="F:RNA binding"/>
    <property type="evidence" value="ECO:0007669"/>
    <property type="project" value="UniProtKB-KW"/>
</dbReference>
<keyword evidence="10" id="KW-0269">Exonuclease</keyword>
<accession>A0A914QND1</accession>
<evidence type="ECO:0000256" key="4">
    <source>
        <dbReference type="ARBA" id="ARBA00008372"/>
    </source>
</evidence>
<sequence>MVASNGLANMAMSKSLTSKEVVIHNVWKQNLDEEFVKIRRCVKDYPYIAFDTEFPGVVATPMGAYRTKEEFQYNQISCNVNILKLIQVGFCLVNSRGDLPPGGDIWQFNFQFSINDDMYAVESVDLLKKSGIDFDKHRTHGIRVEDFGALLTTSGLVVNSSVTWLTFHSCFDFGYLIKTIVGRVLPATEKEFFDFHRILFPCSYDIKMLMKCSNVQAAKLRGGLQDVADQLCVERIGNQHQAGSDSLLTARTFFRLREKFFGDTWDRVAPELQGYMYGLGASLTTTFANFASPVPLLNSNSGSSQSNREGSHGPDRERDPPRPSKLLSLINPNTMKDAISTTS</sequence>
<dbReference type="GO" id="GO:0046872">
    <property type="term" value="F:metal ion binding"/>
    <property type="evidence" value="ECO:0007669"/>
    <property type="project" value="UniProtKB-KW"/>
</dbReference>
<keyword evidence="6" id="KW-0963">Cytoplasm</keyword>
<evidence type="ECO:0000256" key="1">
    <source>
        <dbReference type="ARBA" id="ARBA00001663"/>
    </source>
</evidence>
<dbReference type="GO" id="GO:0005737">
    <property type="term" value="C:cytoplasm"/>
    <property type="evidence" value="ECO:0007669"/>
    <property type="project" value="UniProtKB-SubCell"/>
</dbReference>
<evidence type="ECO:0000256" key="15">
    <source>
        <dbReference type="SAM" id="MobiDB-lite"/>
    </source>
</evidence>
<dbReference type="Pfam" id="PF04857">
    <property type="entry name" value="CAF1"/>
    <property type="match status" value="2"/>
</dbReference>
<comment type="similarity">
    <text evidence="4">Belongs to the CAF1 family.</text>
</comment>
<dbReference type="AlphaFoldDB" id="A0A914QND1"/>
<dbReference type="GO" id="GO:0030014">
    <property type="term" value="C:CCR4-NOT complex"/>
    <property type="evidence" value="ECO:0007669"/>
    <property type="project" value="InterPro"/>
</dbReference>
<dbReference type="InterPro" id="IPR039637">
    <property type="entry name" value="CNOT7/CNOT8/Pop2"/>
</dbReference>
<dbReference type="GO" id="GO:0004535">
    <property type="term" value="F:poly(A)-specific ribonuclease activity"/>
    <property type="evidence" value="ECO:0007669"/>
    <property type="project" value="UniProtKB-EC"/>
</dbReference>
<keyword evidence="16" id="KW-1185">Reference proteome</keyword>
<evidence type="ECO:0000256" key="9">
    <source>
        <dbReference type="ARBA" id="ARBA00022801"/>
    </source>
</evidence>
<evidence type="ECO:0000256" key="3">
    <source>
        <dbReference type="ARBA" id="ARBA00004496"/>
    </source>
</evidence>
<evidence type="ECO:0000256" key="13">
    <source>
        <dbReference type="ARBA" id="ARBA00023163"/>
    </source>
</evidence>
<evidence type="ECO:0000256" key="10">
    <source>
        <dbReference type="ARBA" id="ARBA00022839"/>
    </source>
</evidence>